<dbReference type="InterPro" id="IPR020846">
    <property type="entry name" value="MFS_dom"/>
</dbReference>
<dbReference type="CDD" id="cd17369">
    <property type="entry name" value="MFS_ShiA_like"/>
    <property type="match status" value="1"/>
</dbReference>
<dbReference type="Gene3D" id="1.20.1250.20">
    <property type="entry name" value="MFS general substrate transporter like domains"/>
    <property type="match status" value="2"/>
</dbReference>
<dbReference type="OrthoDB" id="8953821at2"/>
<comment type="subcellular location">
    <subcellularLocation>
        <location evidence="1">Cell membrane</location>
        <topology evidence="1">Multi-pass membrane protein</topology>
    </subcellularLocation>
</comment>
<evidence type="ECO:0000313" key="13">
    <source>
        <dbReference type="EMBL" id="TQM63099.1"/>
    </source>
</evidence>
<organism evidence="13 14">
    <name type="scientific">Klugiella xanthotipulae</name>
    <dbReference type="NCBI Taxonomy" id="244735"/>
    <lineage>
        <taxon>Bacteria</taxon>
        <taxon>Bacillati</taxon>
        <taxon>Actinomycetota</taxon>
        <taxon>Actinomycetes</taxon>
        <taxon>Micrococcales</taxon>
        <taxon>Microbacteriaceae</taxon>
        <taxon>Klugiella</taxon>
    </lineage>
</organism>
<keyword evidence="7 11" id="KW-1133">Transmembrane helix</keyword>
<dbReference type="AlphaFoldDB" id="A0A543HXR7"/>
<feature type="transmembrane region" description="Helical" evidence="11">
    <location>
        <begin position="385"/>
        <end position="409"/>
    </location>
</feature>
<dbReference type="Proteomes" id="UP000318331">
    <property type="component" value="Unassembled WGS sequence"/>
</dbReference>
<feature type="transmembrane region" description="Helical" evidence="11">
    <location>
        <begin position="120"/>
        <end position="140"/>
    </location>
</feature>
<dbReference type="InterPro" id="IPR005828">
    <property type="entry name" value="MFS_sugar_transport-like"/>
</dbReference>
<name>A0A543HXR7_9MICO</name>
<evidence type="ECO:0000256" key="8">
    <source>
        <dbReference type="ARBA" id="ARBA00023136"/>
    </source>
</evidence>
<evidence type="ECO:0000256" key="5">
    <source>
        <dbReference type="ARBA" id="ARBA00022692"/>
    </source>
</evidence>
<gene>
    <name evidence="13" type="ORF">FB466_1348</name>
</gene>
<accession>A0A543HXR7</accession>
<dbReference type="EMBL" id="VFPN01000002">
    <property type="protein sequence ID" value="TQM63099.1"/>
    <property type="molecule type" value="Genomic_DNA"/>
</dbReference>
<feature type="transmembrane region" description="Helical" evidence="11">
    <location>
        <begin position="28"/>
        <end position="54"/>
    </location>
</feature>
<dbReference type="GO" id="GO:0005886">
    <property type="term" value="C:plasma membrane"/>
    <property type="evidence" value="ECO:0007669"/>
    <property type="project" value="UniProtKB-SubCell"/>
</dbReference>
<dbReference type="InterPro" id="IPR036259">
    <property type="entry name" value="MFS_trans_sf"/>
</dbReference>
<dbReference type="PANTHER" id="PTHR43045">
    <property type="entry name" value="SHIKIMATE TRANSPORTER"/>
    <property type="match status" value="1"/>
</dbReference>
<keyword evidence="14" id="KW-1185">Reference proteome</keyword>
<dbReference type="GO" id="GO:0015293">
    <property type="term" value="F:symporter activity"/>
    <property type="evidence" value="ECO:0007669"/>
    <property type="project" value="UniProtKB-KW"/>
</dbReference>
<feature type="transmembrane region" description="Helical" evidence="11">
    <location>
        <begin position="342"/>
        <end position="364"/>
    </location>
</feature>
<dbReference type="PROSITE" id="PS50850">
    <property type="entry name" value="MFS"/>
    <property type="match status" value="1"/>
</dbReference>
<feature type="transmembrane region" description="Helical" evidence="11">
    <location>
        <begin position="290"/>
        <end position="312"/>
    </location>
</feature>
<evidence type="ECO:0000313" key="14">
    <source>
        <dbReference type="Proteomes" id="UP000318331"/>
    </source>
</evidence>
<keyword evidence="8 11" id="KW-0472">Membrane</keyword>
<comment type="function">
    <text evidence="9">May be a proton symporter involved in the uptake of osmolytes such as proline and glycine betaine.</text>
</comment>
<dbReference type="Pfam" id="PF00083">
    <property type="entry name" value="Sugar_tr"/>
    <property type="match status" value="1"/>
</dbReference>
<dbReference type="PANTHER" id="PTHR43045:SF1">
    <property type="entry name" value="SHIKIMATE TRANSPORTER"/>
    <property type="match status" value="1"/>
</dbReference>
<evidence type="ECO:0000256" key="9">
    <source>
        <dbReference type="ARBA" id="ARBA00037295"/>
    </source>
</evidence>
<dbReference type="SUPFAM" id="SSF103473">
    <property type="entry name" value="MFS general substrate transporter"/>
    <property type="match status" value="1"/>
</dbReference>
<evidence type="ECO:0000256" key="11">
    <source>
        <dbReference type="SAM" id="Phobius"/>
    </source>
</evidence>
<dbReference type="RefSeq" id="WP_141917014.1">
    <property type="nucleotide sequence ID" value="NZ_BAAAYS010000016.1"/>
</dbReference>
<evidence type="ECO:0000256" key="4">
    <source>
        <dbReference type="ARBA" id="ARBA00022475"/>
    </source>
</evidence>
<feature type="transmembrane region" description="Helical" evidence="11">
    <location>
        <begin position="161"/>
        <end position="183"/>
    </location>
</feature>
<protein>
    <recommendedName>
        <fullName evidence="10">Putative proline/betaine transporter</fullName>
    </recommendedName>
</protein>
<evidence type="ECO:0000256" key="7">
    <source>
        <dbReference type="ARBA" id="ARBA00022989"/>
    </source>
</evidence>
<evidence type="ECO:0000256" key="6">
    <source>
        <dbReference type="ARBA" id="ARBA00022847"/>
    </source>
</evidence>
<dbReference type="FunFam" id="1.20.1250.20:FF:000001">
    <property type="entry name" value="Dicarboxylate MFS transporter"/>
    <property type="match status" value="1"/>
</dbReference>
<keyword evidence="4" id="KW-1003">Cell membrane</keyword>
<sequence>MSHTPPSSTSTPPRNEAKERRRVMLSSYLGTTVEFYDFLLYGTAASLVFPHLFFTEMTPLAGTIASFATLAAGYFARPIGGLVFGHFGDRIGRKNMLVITLLIMGISSFVIGLLPTTEVIGMWAPILLVTLRLIQGFAVGGEWAGAALMSMEHAKPKGRGFAASMASSGGPSGAVLATVVLTAFSLLPEEDFLTWGWRVPFLLSAILVVFALVMRLRISESPEFAEAQRIQKTERGDAPTQTPIMMVLRRYPVQTLTAIAGGLAPLFLQSLLATFMLTYSVTVGHTRTEALTIVTIASAVHIITIPAFAALSDRLGRKPVMVTGAALGIVLVWPLFQLVSDGSWWTLLLAFLIGNPLVQGMMYGPMAAWLSEKFATDARYTGVSLSYQVSSTLGAGLAPLAAAALLAVGGGTDPIYIVFLFMALCVVSGLAYLFSSETSDIALSHTTGVIPVQKSRKKAPVSR</sequence>
<evidence type="ECO:0000256" key="10">
    <source>
        <dbReference type="ARBA" id="ARBA00039918"/>
    </source>
</evidence>
<keyword evidence="6" id="KW-0769">Symport</keyword>
<feature type="transmembrane region" description="Helical" evidence="11">
    <location>
        <begin position="255"/>
        <end position="278"/>
    </location>
</feature>
<reference evidence="13 14" key="1">
    <citation type="submission" date="2019-06" db="EMBL/GenBank/DDBJ databases">
        <title>Sequencing the genomes of 1000 actinobacteria strains.</title>
        <authorList>
            <person name="Klenk H.-P."/>
        </authorList>
    </citation>
    <scope>NUCLEOTIDE SEQUENCE [LARGE SCALE GENOMIC DNA]</scope>
    <source>
        <strain evidence="13 14">DSM 18031</strain>
    </source>
</reference>
<feature type="transmembrane region" description="Helical" evidence="11">
    <location>
        <begin position="415"/>
        <end position="434"/>
    </location>
</feature>
<proteinExistence type="inferred from homology"/>
<feature type="transmembrane region" description="Helical" evidence="11">
    <location>
        <begin position="60"/>
        <end position="84"/>
    </location>
</feature>
<keyword evidence="3" id="KW-0813">Transport</keyword>
<evidence type="ECO:0000259" key="12">
    <source>
        <dbReference type="PROSITE" id="PS50850"/>
    </source>
</evidence>
<feature type="transmembrane region" description="Helical" evidence="11">
    <location>
        <begin position="319"/>
        <end position="336"/>
    </location>
</feature>
<feature type="domain" description="Major facilitator superfamily (MFS) profile" evidence="12">
    <location>
        <begin position="23"/>
        <end position="440"/>
    </location>
</feature>
<evidence type="ECO:0000256" key="3">
    <source>
        <dbReference type="ARBA" id="ARBA00022448"/>
    </source>
</evidence>
<keyword evidence="5 11" id="KW-0812">Transmembrane</keyword>
<comment type="caution">
    <text evidence="13">The sequence shown here is derived from an EMBL/GenBank/DDBJ whole genome shotgun (WGS) entry which is preliminary data.</text>
</comment>
<feature type="transmembrane region" description="Helical" evidence="11">
    <location>
        <begin position="96"/>
        <end position="114"/>
    </location>
</feature>
<evidence type="ECO:0000256" key="2">
    <source>
        <dbReference type="ARBA" id="ARBA00008240"/>
    </source>
</evidence>
<comment type="similarity">
    <text evidence="2">Belongs to the major facilitator superfamily. Metabolite:H+ Symporter (MHS) family (TC 2.A.1.6) family.</text>
</comment>
<evidence type="ECO:0000256" key="1">
    <source>
        <dbReference type="ARBA" id="ARBA00004651"/>
    </source>
</evidence>
<feature type="transmembrane region" description="Helical" evidence="11">
    <location>
        <begin position="195"/>
        <end position="214"/>
    </location>
</feature>